<proteinExistence type="predicted"/>
<dbReference type="KEGG" id="nno:NONO_c27880"/>
<reference evidence="1 2" key="1">
    <citation type="journal article" date="2014" name="Appl. Environ. Microbiol.">
        <title>Insights into the Microbial Degradation of Rubber and Gutta-Percha by Analysis of the Complete Genome of Nocardia nova SH22a.</title>
        <authorList>
            <person name="Luo Q."/>
            <person name="Hiessl S."/>
            <person name="Poehlein A."/>
            <person name="Daniel R."/>
            <person name="Steinbuchel A."/>
        </authorList>
    </citation>
    <scope>NUCLEOTIDE SEQUENCE [LARGE SCALE GENOMIC DNA]</scope>
    <source>
        <strain evidence="1">SH22a</strain>
    </source>
</reference>
<accession>W5TE05</accession>
<dbReference type="EMBL" id="CP006850">
    <property type="protein sequence ID" value="AHH17580.1"/>
    <property type="molecule type" value="Genomic_DNA"/>
</dbReference>
<gene>
    <name evidence="1" type="ORF">NONO_c27880</name>
</gene>
<dbReference type="InterPro" id="IPR011008">
    <property type="entry name" value="Dimeric_a/b-barrel"/>
</dbReference>
<dbReference type="eggNOG" id="ENOG50302KI">
    <property type="taxonomic scope" value="Bacteria"/>
</dbReference>
<keyword evidence="2" id="KW-1185">Reference proteome</keyword>
<protein>
    <recommendedName>
        <fullName evidence="3">DUF4286 domain-containing protein</fullName>
    </recommendedName>
</protein>
<dbReference type="PATRIC" id="fig|1415166.3.peg.2860"/>
<sequence>MTKFHYVVLTNPVTGREDEFNDWYSNTHVHDVLRVPGFVAAQRFELAGAAQRAEPPYPWSYLALYEIETDDLPSVMDDLARRYNTDDMVISESMHPERLGLIYEAITDRHEAPAQAKS</sequence>
<name>W5TE05_9NOCA</name>
<evidence type="ECO:0000313" key="1">
    <source>
        <dbReference type="EMBL" id="AHH17580.1"/>
    </source>
</evidence>
<dbReference type="RefSeq" id="WP_025349048.1">
    <property type="nucleotide sequence ID" value="NZ_CP006850.1"/>
</dbReference>
<dbReference type="Gene3D" id="3.30.70.100">
    <property type="match status" value="1"/>
</dbReference>
<evidence type="ECO:0008006" key="3">
    <source>
        <dbReference type="Google" id="ProtNLM"/>
    </source>
</evidence>
<organism evidence="1 2">
    <name type="scientific">Nocardia nova SH22a</name>
    <dbReference type="NCBI Taxonomy" id="1415166"/>
    <lineage>
        <taxon>Bacteria</taxon>
        <taxon>Bacillati</taxon>
        <taxon>Actinomycetota</taxon>
        <taxon>Actinomycetes</taxon>
        <taxon>Mycobacteriales</taxon>
        <taxon>Nocardiaceae</taxon>
        <taxon>Nocardia</taxon>
    </lineage>
</organism>
<dbReference type="Proteomes" id="UP000019150">
    <property type="component" value="Chromosome"/>
</dbReference>
<dbReference type="HOGENOM" id="CLU_160700_0_0_11"/>
<dbReference type="AlphaFoldDB" id="W5TE05"/>
<dbReference type="SUPFAM" id="SSF54909">
    <property type="entry name" value="Dimeric alpha+beta barrel"/>
    <property type="match status" value="1"/>
</dbReference>
<evidence type="ECO:0000313" key="2">
    <source>
        <dbReference type="Proteomes" id="UP000019150"/>
    </source>
</evidence>